<evidence type="ECO:0000256" key="1">
    <source>
        <dbReference type="SAM" id="MobiDB-lite"/>
    </source>
</evidence>
<keyword evidence="3" id="KW-1185">Reference proteome</keyword>
<organism evidence="2 3">
    <name type="scientific">Daucus carota subsp. sativus</name>
    <name type="common">Carrot</name>
    <dbReference type="NCBI Taxonomy" id="79200"/>
    <lineage>
        <taxon>Eukaryota</taxon>
        <taxon>Viridiplantae</taxon>
        <taxon>Streptophyta</taxon>
        <taxon>Embryophyta</taxon>
        <taxon>Tracheophyta</taxon>
        <taxon>Spermatophyta</taxon>
        <taxon>Magnoliopsida</taxon>
        <taxon>eudicotyledons</taxon>
        <taxon>Gunneridae</taxon>
        <taxon>Pentapetalae</taxon>
        <taxon>asterids</taxon>
        <taxon>campanulids</taxon>
        <taxon>Apiales</taxon>
        <taxon>Apiaceae</taxon>
        <taxon>Apioideae</taxon>
        <taxon>Scandiceae</taxon>
        <taxon>Daucinae</taxon>
        <taxon>Daucus</taxon>
        <taxon>Daucus sect. Daucus</taxon>
    </lineage>
</organism>
<evidence type="ECO:0000313" key="3">
    <source>
        <dbReference type="Proteomes" id="UP000077755"/>
    </source>
</evidence>
<feature type="region of interest" description="Disordered" evidence="1">
    <location>
        <begin position="37"/>
        <end position="58"/>
    </location>
</feature>
<evidence type="ECO:0000313" key="2">
    <source>
        <dbReference type="EMBL" id="WOG94098.1"/>
    </source>
</evidence>
<dbReference type="Proteomes" id="UP000077755">
    <property type="component" value="Chromosome 3"/>
</dbReference>
<dbReference type="Gramene" id="KZN03100">
    <property type="protein sequence ID" value="KZN03100"/>
    <property type="gene ID" value="DCAR_011856"/>
</dbReference>
<reference evidence="2" key="1">
    <citation type="journal article" date="2016" name="Nat. Genet.">
        <title>A high-quality carrot genome assembly provides new insights into carotenoid accumulation and asterid genome evolution.</title>
        <authorList>
            <person name="Iorizzo M."/>
            <person name="Ellison S."/>
            <person name="Senalik D."/>
            <person name="Zeng P."/>
            <person name="Satapoomin P."/>
            <person name="Huang J."/>
            <person name="Bowman M."/>
            <person name="Iovene M."/>
            <person name="Sanseverino W."/>
            <person name="Cavagnaro P."/>
            <person name="Yildiz M."/>
            <person name="Macko-Podgorni A."/>
            <person name="Moranska E."/>
            <person name="Grzebelus E."/>
            <person name="Grzebelus D."/>
            <person name="Ashrafi H."/>
            <person name="Zheng Z."/>
            <person name="Cheng S."/>
            <person name="Spooner D."/>
            <person name="Van Deynze A."/>
            <person name="Simon P."/>
        </authorList>
    </citation>
    <scope>NUCLEOTIDE SEQUENCE</scope>
    <source>
        <tissue evidence="2">Leaf</tissue>
    </source>
</reference>
<protein>
    <submittedName>
        <fullName evidence="2">Uncharacterized protein</fullName>
    </submittedName>
</protein>
<feature type="compositionally biased region" description="Basic and acidic residues" evidence="1">
    <location>
        <begin position="48"/>
        <end position="58"/>
    </location>
</feature>
<reference evidence="2" key="2">
    <citation type="submission" date="2022-03" db="EMBL/GenBank/DDBJ databases">
        <title>Draft title - Genomic analysis of global carrot germplasm unveils the trajectory of domestication and the origin of high carotenoid orange carrot.</title>
        <authorList>
            <person name="Iorizzo M."/>
            <person name="Ellison S."/>
            <person name="Senalik D."/>
            <person name="Macko-Podgorni A."/>
            <person name="Grzebelus D."/>
            <person name="Bostan H."/>
            <person name="Rolling W."/>
            <person name="Curaba J."/>
            <person name="Simon P."/>
        </authorList>
    </citation>
    <scope>NUCLEOTIDE SEQUENCE</scope>
    <source>
        <tissue evidence="2">Leaf</tissue>
    </source>
</reference>
<name>A0A166BZW0_DAUCS</name>
<proteinExistence type="predicted"/>
<sequence length="483" mass="56769">MESVMHSELQIRMEILEETLFFQLEYSIQQRMIPPEKLEWTDSDQEREEPYQQDIKKRDQQLKESYKREIKIIEILIRSSDMYDKLQHGVECLQRGMEYMKETEDIQQGMDYTLAGIRYIRIIMRPNICPRYEDQQAMEDIKVYLDQLFKLKRMDLRMSRRHEMEFNEETFATIVDSLPHDDHVIEDWKWLKDIPRLTRSDGRGHNYDTEQQMEYLPQGSSDRQGMEYIREPAPASPFVSEGQPTQESNDHQGMEYIREPAPISPFVGEMQATQGSSNRQGMEYIRGPAPISPFSTEVQPTQESNNKQGIEYIRGPAPKSPFGCEVQPTEGSYDKQGMEYIRGPAPTSSKREMQPAHGYNNEQGIEHVRGLAPNFVKHEFQTAHKYYTNQGRKKGFLNNQRNPAADPRLSTCYERQQERKYEDQQGLEDIRDTGGFGAKHVQWQERGSEDWQGMNTIKGWTDQVLIMYSKSEDMNIDKEYNIF</sequence>
<gene>
    <name evidence="2" type="ORF">DCAR_0313389</name>
</gene>
<dbReference type="EMBL" id="CP093345">
    <property type="protein sequence ID" value="WOG94098.1"/>
    <property type="molecule type" value="Genomic_DNA"/>
</dbReference>
<dbReference type="AlphaFoldDB" id="A0A166BZW0"/>
<accession>A0A166BZW0</accession>